<protein>
    <submittedName>
        <fullName evidence="1">DUF1059 domain-containing protein</fullName>
    </submittedName>
</protein>
<dbReference type="AlphaFoldDB" id="A0ABD5WYU1"/>
<keyword evidence="2" id="KW-1185">Reference proteome</keyword>
<sequence>MAHQISCEDAGMDCAFVVQSESDDELVEMALLHGENQHNVEMSEADVRELIKPAG</sequence>
<evidence type="ECO:0000313" key="1">
    <source>
        <dbReference type="EMBL" id="MFC7098506.1"/>
    </source>
</evidence>
<comment type="caution">
    <text evidence="1">The sequence shown here is derived from an EMBL/GenBank/DDBJ whole genome shotgun (WGS) entry which is preliminary data.</text>
</comment>
<gene>
    <name evidence="1" type="ORF">ACFQKD_14445</name>
</gene>
<reference evidence="1 2" key="1">
    <citation type="journal article" date="2019" name="Int. J. Syst. Evol. Microbiol.">
        <title>The Global Catalogue of Microorganisms (GCM) 10K type strain sequencing project: providing services to taxonomists for standard genome sequencing and annotation.</title>
        <authorList>
            <consortium name="The Broad Institute Genomics Platform"/>
            <consortium name="The Broad Institute Genome Sequencing Center for Infectious Disease"/>
            <person name="Wu L."/>
            <person name="Ma J."/>
        </authorList>
    </citation>
    <scope>NUCLEOTIDE SEQUENCE [LARGE SCALE GENOMIC DNA]</scope>
    <source>
        <strain evidence="1 2">DT55</strain>
    </source>
</reference>
<name>A0ABD5WYU1_9EURY</name>
<dbReference type="Pfam" id="PF06348">
    <property type="entry name" value="DUF1059"/>
    <property type="match status" value="1"/>
</dbReference>
<accession>A0ABD5WYU1</accession>
<evidence type="ECO:0000313" key="2">
    <source>
        <dbReference type="Proteomes" id="UP001596388"/>
    </source>
</evidence>
<organism evidence="1 2">
    <name type="scientific">Halobaculum marinum</name>
    <dbReference type="NCBI Taxonomy" id="3031996"/>
    <lineage>
        <taxon>Archaea</taxon>
        <taxon>Methanobacteriati</taxon>
        <taxon>Methanobacteriota</taxon>
        <taxon>Stenosarchaea group</taxon>
        <taxon>Halobacteria</taxon>
        <taxon>Halobacteriales</taxon>
        <taxon>Haloferacaceae</taxon>
        <taxon>Halobaculum</taxon>
    </lineage>
</organism>
<dbReference type="InterPro" id="IPR009409">
    <property type="entry name" value="DUF1059"/>
</dbReference>
<dbReference type="RefSeq" id="WP_276236962.1">
    <property type="nucleotide sequence ID" value="NZ_CP119989.1"/>
</dbReference>
<dbReference type="Proteomes" id="UP001596388">
    <property type="component" value="Unassembled WGS sequence"/>
</dbReference>
<dbReference type="GeneID" id="79270566"/>
<proteinExistence type="predicted"/>
<dbReference type="EMBL" id="JBHTAG010000003">
    <property type="protein sequence ID" value="MFC7098506.1"/>
    <property type="molecule type" value="Genomic_DNA"/>
</dbReference>